<feature type="domain" description="GAG-pre-integrase" evidence="5">
    <location>
        <begin position="477"/>
        <end position="545"/>
    </location>
</feature>
<dbReference type="InterPro" id="IPR025724">
    <property type="entry name" value="GAG-pre-integrase_dom"/>
</dbReference>
<dbReference type="PANTHER" id="PTHR37610:SF55">
    <property type="entry name" value="RETROTRANSPOSON COPIA-LIKE N-TERMINAL DOMAIN-CONTAINING PROTEIN"/>
    <property type="match status" value="1"/>
</dbReference>
<dbReference type="InterPro" id="IPR029472">
    <property type="entry name" value="Copia-like_N"/>
</dbReference>
<accession>A0A2Z6NAX9</accession>
<keyword evidence="9" id="KW-1185">Reference proteome</keyword>
<dbReference type="Pfam" id="PF14244">
    <property type="entry name" value="Retrotran_gag_3"/>
    <property type="match status" value="1"/>
</dbReference>
<dbReference type="Pfam" id="PF07727">
    <property type="entry name" value="RVT_2"/>
    <property type="match status" value="1"/>
</dbReference>
<evidence type="ECO:0000259" key="3">
    <source>
        <dbReference type="Pfam" id="PF03732"/>
    </source>
</evidence>
<keyword evidence="1" id="KW-0064">Aspartyl protease</keyword>
<feature type="region of interest" description="Disordered" evidence="2">
    <location>
        <begin position="1"/>
        <end position="30"/>
    </location>
</feature>
<gene>
    <name evidence="8" type="ORF">TSUD_366150</name>
</gene>
<dbReference type="Pfam" id="PF13976">
    <property type="entry name" value="gag_pre-integrs"/>
    <property type="match status" value="1"/>
</dbReference>
<proteinExistence type="predicted"/>
<dbReference type="Proteomes" id="UP000242715">
    <property type="component" value="Unassembled WGS sequence"/>
</dbReference>
<dbReference type="PANTHER" id="PTHR37610">
    <property type="entry name" value="CCHC-TYPE DOMAIN-CONTAINING PROTEIN"/>
    <property type="match status" value="1"/>
</dbReference>
<evidence type="ECO:0000259" key="7">
    <source>
        <dbReference type="Pfam" id="PF22936"/>
    </source>
</evidence>
<dbReference type="SUPFAM" id="SSF56672">
    <property type="entry name" value="DNA/RNA polymerases"/>
    <property type="match status" value="1"/>
</dbReference>
<dbReference type="GO" id="GO:0004190">
    <property type="term" value="F:aspartic-type endopeptidase activity"/>
    <property type="evidence" value="ECO:0007669"/>
    <property type="project" value="UniProtKB-KW"/>
</dbReference>
<dbReference type="InterPro" id="IPR054722">
    <property type="entry name" value="PolX-like_BBD"/>
</dbReference>
<dbReference type="Pfam" id="PF03732">
    <property type="entry name" value="Retrotrans_gag"/>
    <property type="match status" value="1"/>
</dbReference>
<protein>
    <recommendedName>
        <fullName evidence="10">Reverse transcriptase Ty1/copia-type domain-containing protein</fullName>
    </recommendedName>
</protein>
<dbReference type="OrthoDB" id="682732at2759"/>
<dbReference type="AlphaFoldDB" id="A0A2Z6NAX9"/>
<feature type="domain" description="Retrovirus-related Pol polyprotein from transposon TNT 1-94-like beta-barrel" evidence="7">
    <location>
        <begin position="372"/>
        <end position="444"/>
    </location>
</feature>
<dbReference type="Pfam" id="PF22936">
    <property type="entry name" value="Pol_BBD"/>
    <property type="match status" value="1"/>
</dbReference>
<dbReference type="InterPro" id="IPR043502">
    <property type="entry name" value="DNA/RNA_pol_sf"/>
</dbReference>
<evidence type="ECO:0008006" key="10">
    <source>
        <dbReference type="Google" id="ProtNLM"/>
    </source>
</evidence>
<feature type="domain" description="Reverse transcriptase Ty1/copia-type" evidence="4">
    <location>
        <begin position="612"/>
        <end position="790"/>
    </location>
</feature>
<dbReference type="InterPro" id="IPR005162">
    <property type="entry name" value="Retrotrans_gag_dom"/>
</dbReference>
<feature type="compositionally biased region" description="Pro residues" evidence="2">
    <location>
        <begin position="1"/>
        <end position="14"/>
    </location>
</feature>
<evidence type="ECO:0000259" key="5">
    <source>
        <dbReference type="Pfam" id="PF13976"/>
    </source>
</evidence>
<evidence type="ECO:0000256" key="2">
    <source>
        <dbReference type="SAM" id="MobiDB-lite"/>
    </source>
</evidence>
<evidence type="ECO:0000313" key="9">
    <source>
        <dbReference type="Proteomes" id="UP000242715"/>
    </source>
</evidence>
<evidence type="ECO:0000259" key="4">
    <source>
        <dbReference type="Pfam" id="PF07727"/>
    </source>
</evidence>
<evidence type="ECO:0000256" key="1">
    <source>
        <dbReference type="ARBA" id="ARBA00022750"/>
    </source>
</evidence>
<evidence type="ECO:0000313" key="8">
    <source>
        <dbReference type="EMBL" id="GAU41868.1"/>
    </source>
</evidence>
<reference evidence="9" key="1">
    <citation type="journal article" date="2017" name="Front. Plant Sci.">
        <title>Climate Clever Clovers: New Paradigm to Reduce the Environmental Footprint of Ruminants by Breeding Low Methanogenic Forages Utilizing Haplotype Variation.</title>
        <authorList>
            <person name="Kaur P."/>
            <person name="Appels R."/>
            <person name="Bayer P.E."/>
            <person name="Keeble-Gagnere G."/>
            <person name="Wang J."/>
            <person name="Hirakawa H."/>
            <person name="Shirasawa K."/>
            <person name="Vercoe P."/>
            <person name="Stefanova K."/>
            <person name="Durmic Z."/>
            <person name="Nichols P."/>
            <person name="Revell C."/>
            <person name="Isobe S.N."/>
            <person name="Edwards D."/>
            <person name="Erskine W."/>
        </authorList>
    </citation>
    <scope>NUCLEOTIDE SEQUENCE [LARGE SCALE GENOMIC DNA]</scope>
    <source>
        <strain evidence="9">cv. Daliak</strain>
    </source>
</reference>
<organism evidence="8 9">
    <name type="scientific">Trifolium subterraneum</name>
    <name type="common">Subterranean clover</name>
    <dbReference type="NCBI Taxonomy" id="3900"/>
    <lineage>
        <taxon>Eukaryota</taxon>
        <taxon>Viridiplantae</taxon>
        <taxon>Streptophyta</taxon>
        <taxon>Embryophyta</taxon>
        <taxon>Tracheophyta</taxon>
        <taxon>Spermatophyta</taxon>
        <taxon>Magnoliopsida</taxon>
        <taxon>eudicotyledons</taxon>
        <taxon>Gunneridae</taxon>
        <taxon>Pentapetalae</taxon>
        <taxon>rosids</taxon>
        <taxon>fabids</taxon>
        <taxon>Fabales</taxon>
        <taxon>Fabaceae</taxon>
        <taxon>Papilionoideae</taxon>
        <taxon>50 kb inversion clade</taxon>
        <taxon>NPAAA clade</taxon>
        <taxon>Hologalegina</taxon>
        <taxon>IRL clade</taxon>
        <taxon>Trifolieae</taxon>
        <taxon>Trifolium</taxon>
    </lineage>
</organism>
<keyword evidence="1" id="KW-0378">Hydrolase</keyword>
<dbReference type="EMBL" id="DF973885">
    <property type="protein sequence ID" value="GAU41868.1"/>
    <property type="molecule type" value="Genomic_DNA"/>
</dbReference>
<evidence type="ECO:0000259" key="6">
    <source>
        <dbReference type="Pfam" id="PF14244"/>
    </source>
</evidence>
<feature type="domain" description="Retrotransposon Copia-like N-terminal" evidence="6">
    <location>
        <begin position="24"/>
        <end position="70"/>
    </location>
</feature>
<dbReference type="InterPro" id="IPR013103">
    <property type="entry name" value="RVT_2"/>
</dbReference>
<name>A0A2Z6NAX9_TRISU</name>
<keyword evidence="1" id="KW-0645">Protease</keyword>
<feature type="domain" description="Retrotransposon gag" evidence="3">
    <location>
        <begin position="90"/>
        <end position="161"/>
    </location>
</feature>
<sequence>MLPHIAPPVPPEPSSDPSSPYFVHPSDGPSSVKVSPILTGSNYHSWSRSMRRTLGGKLKLEFIDGSIPIPVDHFDPSFRSWNRCNMLIHYWIMNSVSESIAQSIVFMENALDVWNDLKEQFAQSDLVRIAELQQEIYALKQDSRTVTEFYSDLKLLCEELEIYLPMPNCSCRVRCSCEAMRSARANHTLLNIVRFLTGLNDHFSVVKSQVLLMDPLPPLNKVFSMVLQHERQGNFYPSDESKALLNAANSKGHFNPKSTVRICTLCGKDNHIVENCFKKYGIPPHMKKNSTAHNAAIEGGSEEPIASESTLGPPITQDQALQLISLLQSSFPGQSSGTASSNQVGSVDIIDHPSMTKGKQSHIFQACSLGNWLVDSGASHHMCNSIQWFHSSSEIIPIKIKSPNGNTVLAKHSGTVKFSPSFIITDVLYVPQFSVNLISVSQLCATQKYITDFNSVQCSIQDSLTKRMIGFVDMREGLYYLNLTNKDVHAYTADGSHNTHIPEPALWHFRLGHMSFSRMQLLKSQFPFISVDNKSVCDICHLARHKKIPYNISILYPISNYHSFQNLSHIHHAFTTSVTHHTEPKSYLEACKLECWQRAMNDELEALAKTGTWEIVDLPPNIKPIGSKWVYKVKYKSDGSIERYKARLVSKGYNQIEGLDFFDTFSPVAKLTTVGLLLAIAAIKGWHLHQLDVNNAFLHGELQENVYMSIPEGVRSPKQNQVFKLLKSLYGLKQASRKWYEKLTSLPIQEGYTQSTADYSLFTLQSGSDFTALLVYVDDIILAGTNDDKISK</sequence>